<dbReference type="PANTHER" id="PTHR14097">
    <property type="entry name" value="OXIDOREDUCTASE HTATIP2"/>
    <property type="match status" value="1"/>
</dbReference>
<organism evidence="3 4">
    <name type="scientific">Algibacter lectus</name>
    <dbReference type="NCBI Taxonomy" id="221126"/>
    <lineage>
        <taxon>Bacteria</taxon>
        <taxon>Pseudomonadati</taxon>
        <taxon>Bacteroidota</taxon>
        <taxon>Flavobacteriia</taxon>
        <taxon>Flavobacteriales</taxon>
        <taxon>Flavobacteriaceae</taxon>
        <taxon>Algibacter</taxon>
    </lineage>
</organism>
<dbReference type="RefSeq" id="WP_042505655.1">
    <property type="nucleotide sequence ID" value="NZ_BBNQ01000013.1"/>
</dbReference>
<evidence type="ECO:0000259" key="2">
    <source>
        <dbReference type="Pfam" id="PF01370"/>
    </source>
</evidence>
<accession>A0A090W880</accession>
<proteinExistence type="predicted"/>
<dbReference type="InterPro" id="IPR036291">
    <property type="entry name" value="NAD(P)-bd_dom_sf"/>
</dbReference>
<dbReference type="AlphaFoldDB" id="A0A090W880"/>
<dbReference type="SUPFAM" id="SSF51735">
    <property type="entry name" value="NAD(P)-binding Rossmann-fold domains"/>
    <property type="match status" value="1"/>
</dbReference>
<protein>
    <recommendedName>
        <fullName evidence="2">NAD-dependent epimerase/dehydratase domain-containing protein</fullName>
    </recommendedName>
</protein>
<dbReference type="OrthoDB" id="9798632at2"/>
<comment type="caution">
    <text evidence="3">The sequence shown here is derived from an EMBL/GenBank/DDBJ whole genome shotgun (WGS) entry which is preliminary data.</text>
</comment>
<sequence>MKVIITGATGMVGEGVLMECLENKNVNEILIVNRRHFDLSHPKLKELIVPDFTKLEQYAKELTGYDACFYCAGISSVGMNESDYTKITYDTTLYFAENLVHLNPEIIFNFVTGNLTDSTEKGKVMWARVKGKTENDLMKLSLKGQYNFRPGFMKPFKKQQNVKWFFKPVVWIFPHLFPSRSLSLSEVGRAMIHSVLKGYPKQVLEIKNIRELSK</sequence>
<comment type="subcellular location">
    <subcellularLocation>
        <location evidence="1">Membrane</location>
    </subcellularLocation>
</comment>
<dbReference type="InterPro" id="IPR001509">
    <property type="entry name" value="Epimerase_deHydtase"/>
</dbReference>
<gene>
    <name evidence="3" type="ORF">JCM19300_2778</name>
</gene>
<dbReference type="EMBL" id="BBNQ01000013">
    <property type="protein sequence ID" value="GAL63742.1"/>
    <property type="molecule type" value="Genomic_DNA"/>
</dbReference>
<evidence type="ECO:0000313" key="4">
    <source>
        <dbReference type="Proteomes" id="UP000029644"/>
    </source>
</evidence>
<feature type="domain" description="NAD-dependent epimerase/dehydratase" evidence="2">
    <location>
        <begin position="3"/>
        <end position="99"/>
    </location>
</feature>
<reference evidence="3 4" key="1">
    <citation type="journal article" date="2014" name="Genome Announc.">
        <title>Draft Genome Sequences of Marine Flavobacterium Algibacter lectus Strains SS8 and NR4.</title>
        <authorList>
            <person name="Takatani N."/>
            <person name="Nakanishi M."/>
            <person name="Meirelles P."/>
            <person name="Mino S."/>
            <person name="Suda W."/>
            <person name="Oshima K."/>
            <person name="Hattori M."/>
            <person name="Ohkuma M."/>
            <person name="Hosokawa M."/>
            <person name="Miyashita K."/>
            <person name="Thompson F.L."/>
            <person name="Niwa A."/>
            <person name="Sawabe T."/>
            <person name="Sawabe T."/>
        </authorList>
    </citation>
    <scope>NUCLEOTIDE SEQUENCE [LARGE SCALE GENOMIC DNA]</scope>
    <source>
        <strain evidence="3 4">JCM 19300</strain>
    </source>
</reference>
<evidence type="ECO:0000313" key="3">
    <source>
        <dbReference type="EMBL" id="GAL63742.1"/>
    </source>
</evidence>
<dbReference type="GO" id="GO:0016020">
    <property type="term" value="C:membrane"/>
    <property type="evidence" value="ECO:0007669"/>
    <property type="project" value="UniProtKB-SubCell"/>
</dbReference>
<evidence type="ECO:0000256" key="1">
    <source>
        <dbReference type="ARBA" id="ARBA00004370"/>
    </source>
</evidence>
<dbReference type="Pfam" id="PF01370">
    <property type="entry name" value="Epimerase"/>
    <property type="match status" value="1"/>
</dbReference>
<dbReference type="Proteomes" id="UP000029644">
    <property type="component" value="Unassembled WGS sequence"/>
</dbReference>
<dbReference type="PANTHER" id="PTHR14097:SF8">
    <property type="entry name" value="NAD(P)-BINDING DOMAIN-CONTAINING PROTEIN"/>
    <property type="match status" value="1"/>
</dbReference>
<name>A0A090W880_9FLAO</name>
<dbReference type="Gene3D" id="3.40.50.720">
    <property type="entry name" value="NAD(P)-binding Rossmann-like Domain"/>
    <property type="match status" value="1"/>
</dbReference>